<sequence length="32" mass="3484">SIAEIGHALTHFPQPEQLSSSIFGMNEVVWTG</sequence>
<evidence type="ECO:0000313" key="1">
    <source>
        <dbReference type="EMBL" id="GAI75384.1"/>
    </source>
</evidence>
<protein>
    <submittedName>
        <fullName evidence="1">Uncharacterized protein</fullName>
    </submittedName>
</protein>
<reference evidence="1" key="1">
    <citation type="journal article" date="2014" name="Front. Microbiol.">
        <title>High frequency of phylogenetically diverse reductive dehalogenase-homologous genes in deep subseafloor sedimentary metagenomes.</title>
        <authorList>
            <person name="Kawai M."/>
            <person name="Futagami T."/>
            <person name="Toyoda A."/>
            <person name="Takaki Y."/>
            <person name="Nishi S."/>
            <person name="Hori S."/>
            <person name="Arai W."/>
            <person name="Tsubouchi T."/>
            <person name="Morono Y."/>
            <person name="Uchiyama I."/>
            <person name="Ito T."/>
            <person name="Fujiyama A."/>
            <person name="Inagaki F."/>
            <person name="Takami H."/>
        </authorList>
    </citation>
    <scope>NUCLEOTIDE SEQUENCE</scope>
    <source>
        <strain evidence="1">Expedition CK06-06</strain>
    </source>
</reference>
<accession>X1T5T7</accession>
<proteinExistence type="predicted"/>
<name>X1T5T7_9ZZZZ</name>
<organism evidence="1">
    <name type="scientific">marine sediment metagenome</name>
    <dbReference type="NCBI Taxonomy" id="412755"/>
    <lineage>
        <taxon>unclassified sequences</taxon>
        <taxon>metagenomes</taxon>
        <taxon>ecological metagenomes</taxon>
    </lineage>
</organism>
<feature type="non-terminal residue" evidence="1">
    <location>
        <position position="1"/>
    </location>
</feature>
<comment type="caution">
    <text evidence="1">The sequence shown here is derived from an EMBL/GenBank/DDBJ whole genome shotgun (WGS) entry which is preliminary data.</text>
</comment>
<dbReference type="AlphaFoldDB" id="X1T5T7"/>
<gene>
    <name evidence="1" type="ORF">S12H4_20440</name>
</gene>
<dbReference type="EMBL" id="BARW01010369">
    <property type="protein sequence ID" value="GAI75384.1"/>
    <property type="molecule type" value="Genomic_DNA"/>
</dbReference>